<comment type="caution">
    <text evidence="1">The sequence shown here is derived from an EMBL/GenBank/DDBJ whole genome shotgun (WGS) entry which is preliminary data.</text>
</comment>
<reference evidence="1 2" key="1">
    <citation type="submission" date="2016-05" db="EMBL/GenBank/DDBJ databases">
        <authorList>
            <person name="Ramsay J.P."/>
        </authorList>
    </citation>
    <scope>NUCLEOTIDE SEQUENCE [LARGE SCALE GENOMIC DNA]</scope>
    <source>
        <strain evidence="1 2">NZP2042</strain>
    </source>
</reference>
<dbReference type="EMBL" id="LYTK01000021">
    <property type="protein sequence ID" value="OBQ60947.1"/>
    <property type="molecule type" value="Genomic_DNA"/>
</dbReference>
<organism evidence="1 2">
    <name type="scientific">Rhizobium loti</name>
    <name type="common">Mesorhizobium loti</name>
    <dbReference type="NCBI Taxonomy" id="381"/>
    <lineage>
        <taxon>Bacteria</taxon>
        <taxon>Pseudomonadati</taxon>
        <taxon>Pseudomonadota</taxon>
        <taxon>Alphaproteobacteria</taxon>
        <taxon>Hyphomicrobiales</taxon>
        <taxon>Phyllobacteriaceae</taxon>
        <taxon>Mesorhizobium</taxon>
    </lineage>
</organism>
<dbReference type="RefSeq" id="WP_056566208.1">
    <property type="nucleotide sequence ID" value="NZ_CP033334.1"/>
</dbReference>
<proteinExistence type="predicted"/>
<dbReference type="AlphaFoldDB" id="A0AA91F069"/>
<protein>
    <submittedName>
        <fullName evidence="1">Uncharacterized protein</fullName>
    </submittedName>
</protein>
<evidence type="ECO:0000313" key="2">
    <source>
        <dbReference type="Proteomes" id="UP000093737"/>
    </source>
</evidence>
<evidence type="ECO:0000313" key="1">
    <source>
        <dbReference type="EMBL" id="OBQ60947.1"/>
    </source>
</evidence>
<dbReference type="Proteomes" id="UP000093737">
    <property type="component" value="Unassembled WGS sequence"/>
</dbReference>
<name>A0AA91F069_RHILI</name>
<sequence>MAVDKNAFVWEDPFLIEDQLSEVERMVRDGVAVFAADKLAPWKAFDHWNTEHPHIHMLVRGGADNGENLVISRDYIRQGMHNRASDIAR</sequence>
<accession>A0AA91F069</accession>
<gene>
    <name evidence="1" type="ORF">A8145_23895</name>
</gene>